<organism evidence="1 2">
    <name type="scientific">Streptomyces achmelvichensis</name>
    <dbReference type="NCBI Taxonomy" id="3134111"/>
    <lineage>
        <taxon>Bacteria</taxon>
        <taxon>Bacillati</taxon>
        <taxon>Actinomycetota</taxon>
        <taxon>Actinomycetes</taxon>
        <taxon>Kitasatosporales</taxon>
        <taxon>Streptomycetaceae</taxon>
        <taxon>Streptomyces</taxon>
    </lineage>
</organism>
<sequence>MKTIRDATTKAAVTATVLAHAVRERLDAIRQEADQGSDRGDGPISTVIIIMASIAGALVIAGALAVLYGKYATKLTGE</sequence>
<keyword evidence="2" id="KW-1185">Reference proteome</keyword>
<proteinExistence type="predicted"/>
<evidence type="ECO:0000313" key="2">
    <source>
        <dbReference type="Proteomes" id="UP001377168"/>
    </source>
</evidence>
<dbReference type="Proteomes" id="UP001377168">
    <property type="component" value="Unassembled WGS sequence"/>
</dbReference>
<comment type="caution">
    <text evidence="1">The sequence shown here is derived from an EMBL/GenBank/DDBJ whole genome shotgun (WGS) entry which is preliminary data.</text>
</comment>
<accession>A0ACC6Q920</accession>
<evidence type="ECO:0000313" key="1">
    <source>
        <dbReference type="EMBL" id="MEJ8640169.1"/>
    </source>
</evidence>
<gene>
    <name evidence="1" type="ORF">WKI67_43575</name>
</gene>
<name>A0ACC6Q920_9ACTN</name>
<dbReference type="EMBL" id="JBBKAJ010000039">
    <property type="protein sequence ID" value="MEJ8640169.1"/>
    <property type="molecule type" value="Genomic_DNA"/>
</dbReference>
<protein>
    <submittedName>
        <fullName evidence="1">Uncharacterized protein</fullName>
    </submittedName>
</protein>
<reference evidence="1" key="1">
    <citation type="submission" date="2024-03" db="EMBL/GenBank/DDBJ databases">
        <title>Novel Streptomyces species of biotechnological and ecological value are a feature of Machair soil.</title>
        <authorList>
            <person name="Prole J.R."/>
            <person name="Goodfellow M."/>
            <person name="Allenby N."/>
            <person name="Ward A.C."/>
        </authorList>
    </citation>
    <scope>NUCLEOTIDE SEQUENCE</scope>
    <source>
        <strain evidence="1">MS2.AVA.5</strain>
    </source>
</reference>